<sequence length="550" mass="58717">MRSGAATWAVVPDAEAKARVARLRRSATSFQDVYGAFTPWQQLTTGVQEFDAVLGAAGVCGRAAGGAVEDDRYDSDSLSGGGGLYVGGLHELYGPPQSGKSWLLRRIGVAYVRRMTAYRQWYHDERDRDSVSLVEAAVAENEEEEEATGGADGDGLERSVGSPPVRVAAVAAVEEWDLFVCRVHGAGAGSAAHPRSASTAAHSSLSPDERVWLSELLEPFADSLAPISRLADDCPTATARRPVSPEHRGRRRQQCDYVERHVHFAVVHSPNELLEFLESLDETAAASPDDVAQPPSLARAPTSTPASTLSGHKRQRRLCDATASPAVSPSPSPAPRVRLWRLQRHRLLLLDGLDALWLHPSLGTHSATHAGQWFAEELQRQLRPFLAPRSLSPRCDGAAGPLSASESHPQRSLHSTVVLTNGCHGGSYSLSTQQQLEARLAALGRAEVSTAALPRPLGNTAWWQAADTRCLVEPASPGLVSLAASGSAAAPPRRTHARPNAAQQSSGLAPPSESLLSVLKGGSRVAATWVPRYGAVAEYEMWQPAVAPRV</sequence>
<name>A0AAW0ET68_9TRYP</name>
<feature type="compositionally biased region" description="Low complexity" evidence="1">
    <location>
        <begin position="483"/>
        <end position="502"/>
    </location>
</feature>
<feature type="region of interest" description="Disordered" evidence="1">
    <location>
        <begin position="138"/>
        <end position="160"/>
    </location>
</feature>
<dbReference type="Proteomes" id="UP001430356">
    <property type="component" value="Unassembled WGS sequence"/>
</dbReference>
<reference evidence="2 3" key="1">
    <citation type="journal article" date="2021" name="MBio">
        <title>A New Model Trypanosomatid, Novymonas esmeraldas: Genomic Perception of Its 'Candidatus Pandoraea novymonadis' Endosymbiont.</title>
        <authorList>
            <person name="Zakharova A."/>
            <person name="Saura A."/>
            <person name="Butenko A."/>
            <person name="Podesvova L."/>
            <person name="Warmusova S."/>
            <person name="Kostygov A.Y."/>
            <person name="Nenarokova A."/>
            <person name="Lukes J."/>
            <person name="Opperdoes F.R."/>
            <person name="Yurchenko V."/>
        </authorList>
    </citation>
    <scope>NUCLEOTIDE SEQUENCE [LARGE SCALE GENOMIC DNA]</scope>
    <source>
        <strain evidence="2 3">E262AT.01</strain>
    </source>
</reference>
<dbReference type="SUPFAM" id="SSF52540">
    <property type="entry name" value="P-loop containing nucleoside triphosphate hydrolases"/>
    <property type="match status" value="1"/>
</dbReference>
<keyword evidence="3" id="KW-1185">Reference proteome</keyword>
<feature type="region of interest" description="Disordered" evidence="1">
    <location>
        <begin position="483"/>
        <end position="513"/>
    </location>
</feature>
<proteinExistence type="predicted"/>
<feature type="region of interest" description="Disordered" evidence="1">
    <location>
        <begin position="285"/>
        <end position="334"/>
    </location>
</feature>
<organism evidence="2 3">
    <name type="scientific">Novymonas esmeraldas</name>
    <dbReference type="NCBI Taxonomy" id="1808958"/>
    <lineage>
        <taxon>Eukaryota</taxon>
        <taxon>Discoba</taxon>
        <taxon>Euglenozoa</taxon>
        <taxon>Kinetoplastea</taxon>
        <taxon>Metakinetoplastina</taxon>
        <taxon>Trypanosomatida</taxon>
        <taxon>Trypanosomatidae</taxon>
        <taxon>Novymonas</taxon>
    </lineage>
</organism>
<protein>
    <submittedName>
        <fullName evidence="2">Uncharacterized protein</fullName>
    </submittedName>
</protein>
<dbReference type="AlphaFoldDB" id="A0AAW0ET68"/>
<feature type="compositionally biased region" description="Polar residues" evidence="1">
    <location>
        <begin position="301"/>
        <end position="310"/>
    </location>
</feature>
<dbReference type="InterPro" id="IPR027417">
    <property type="entry name" value="P-loop_NTPase"/>
</dbReference>
<evidence type="ECO:0000256" key="1">
    <source>
        <dbReference type="SAM" id="MobiDB-lite"/>
    </source>
</evidence>
<evidence type="ECO:0000313" key="3">
    <source>
        <dbReference type="Proteomes" id="UP001430356"/>
    </source>
</evidence>
<comment type="caution">
    <text evidence="2">The sequence shown here is derived from an EMBL/GenBank/DDBJ whole genome shotgun (WGS) entry which is preliminary data.</text>
</comment>
<gene>
    <name evidence="2" type="ORF">NESM_000633400</name>
</gene>
<dbReference type="Gene3D" id="3.40.50.300">
    <property type="entry name" value="P-loop containing nucleotide triphosphate hydrolases"/>
    <property type="match status" value="1"/>
</dbReference>
<dbReference type="EMBL" id="JAECZO010000089">
    <property type="protein sequence ID" value="KAK7196914.1"/>
    <property type="molecule type" value="Genomic_DNA"/>
</dbReference>
<evidence type="ECO:0000313" key="2">
    <source>
        <dbReference type="EMBL" id="KAK7196914.1"/>
    </source>
</evidence>
<accession>A0AAW0ET68</accession>